<dbReference type="AlphaFoldDB" id="G0MBG8"/>
<sequence length="198" mass="23835">MRKLRVRIKELEMKEMAKNREDVKRDAAFRRQGRILDRQGFVLEKELKSTESLREDLLRLKDKLKKKRRHAFEDWEENESLRRKIKKMKAKKRVAQKEARRARREAARLKWENANNELIREGLRALLMEEERMERLEKEKMEAKGVLEIYRREIELARGATKAIKASCKNALVEHKQLLLALLNMNDLQHVQSQFSFQ</sequence>
<protein>
    <submittedName>
        <fullName evidence="2">Uncharacterized protein</fullName>
    </submittedName>
</protein>
<evidence type="ECO:0000256" key="1">
    <source>
        <dbReference type="SAM" id="Coils"/>
    </source>
</evidence>
<dbReference type="InParanoid" id="G0MBG8"/>
<keyword evidence="3" id="KW-1185">Reference proteome</keyword>
<evidence type="ECO:0000313" key="3">
    <source>
        <dbReference type="Proteomes" id="UP000008068"/>
    </source>
</evidence>
<organism evidence="3">
    <name type="scientific">Caenorhabditis brenneri</name>
    <name type="common">Nematode worm</name>
    <dbReference type="NCBI Taxonomy" id="135651"/>
    <lineage>
        <taxon>Eukaryota</taxon>
        <taxon>Metazoa</taxon>
        <taxon>Ecdysozoa</taxon>
        <taxon>Nematoda</taxon>
        <taxon>Chromadorea</taxon>
        <taxon>Rhabditida</taxon>
        <taxon>Rhabditina</taxon>
        <taxon>Rhabditomorpha</taxon>
        <taxon>Rhabditoidea</taxon>
        <taxon>Rhabditidae</taxon>
        <taxon>Peloderinae</taxon>
        <taxon>Caenorhabditis</taxon>
    </lineage>
</organism>
<keyword evidence="1" id="KW-0175">Coiled coil</keyword>
<dbReference type="Proteomes" id="UP000008068">
    <property type="component" value="Unassembled WGS sequence"/>
</dbReference>
<accession>G0MBG8</accession>
<evidence type="ECO:0000313" key="2">
    <source>
        <dbReference type="EMBL" id="EGT40627.1"/>
    </source>
</evidence>
<name>G0MBG8_CAEBE</name>
<dbReference type="EMBL" id="GL379788">
    <property type="protein sequence ID" value="EGT40627.1"/>
    <property type="molecule type" value="Genomic_DNA"/>
</dbReference>
<dbReference type="HOGENOM" id="CLU_1379216_0_0_1"/>
<gene>
    <name evidence="2" type="ORF">CAEBREN_04274</name>
</gene>
<proteinExistence type="predicted"/>
<feature type="coiled-coil region" evidence="1">
    <location>
        <begin position="1"/>
        <end position="153"/>
    </location>
</feature>
<reference evidence="3" key="1">
    <citation type="submission" date="2011-07" db="EMBL/GenBank/DDBJ databases">
        <authorList>
            <consortium name="Caenorhabditis brenneri Sequencing and Analysis Consortium"/>
            <person name="Wilson R.K."/>
        </authorList>
    </citation>
    <scope>NUCLEOTIDE SEQUENCE [LARGE SCALE GENOMIC DNA]</scope>
    <source>
        <strain evidence="3">PB2801</strain>
    </source>
</reference>